<dbReference type="KEGG" id="esj:SJ05684_c21810"/>
<dbReference type="EC" id="3.2.1.17" evidence="7"/>
<dbReference type="eggNOG" id="COG3772">
    <property type="taxonomic scope" value="Bacteria"/>
</dbReference>
<dbReference type="GO" id="GO:0003796">
    <property type="term" value="F:lysozyme activity"/>
    <property type="evidence" value="ECO:0007669"/>
    <property type="project" value="UniProtKB-EC"/>
</dbReference>
<dbReference type="InterPro" id="IPR023347">
    <property type="entry name" value="Lysozyme_dom_sf"/>
</dbReference>
<sequence length="154" mass="16820">MTNTTSQKAISLIKTSEGCELRTYLCPAGIPTIGFGHTKTVTKDDVKRRKTITEAEAERLLKADLVEFEAGVRKLVKVPLNDDQFGAMVSFAYNLGIGALASSTLLKKINAKAPLAEIERSWLAWNKARVNGVLKPLAGLTKRRKAEFALFAGK</sequence>
<evidence type="ECO:0000256" key="2">
    <source>
        <dbReference type="ARBA" id="ARBA00022529"/>
    </source>
</evidence>
<dbReference type="STRING" id="716928.GCA_000261485_00315"/>
<dbReference type="InterPro" id="IPR034690">
    <property type="entry name" value="Endolysin_T4_type"/>
</dbReference>
<comment type="similarity">
    <text evidence="7">Belongs to the glycosyl hydrolase 24 family.</text>
</comment>
<dbReference type="Proteomes" id="UP000217211">
    <property type="component" value="Chromosome"/>
</dbReference>
<proteinExistence type="inferred from homology"/>
<evidence type="ECO:0000256" key="7">
    <source>
        <dbReference type="RuleBase" id="RU003788"/>
    </source>
</evidence>
<keyword evidence="6 7" id="KW-0326">Glycosidase</keyword>
<organism evidence="8 9">
    <name type="scientific">Sinorhizobium sojae CCBAU 05684</name>
    <dbReference type="NCBI Taxonomy" id="716928"/>
    <lineage>
        <taxon>Bacteria</taxon>
        <taxon>Pseudomonadati</taxon>
        <taxon>Pseudomonadota</taxon>
        <taxon>Alphaproteobacteria</taxon>
        <taxon>Hyphomicrobiales</taxon>
        <taxon>Rhizobiaceae</taxon>
        <taxon>Sinorhizobium/Ensifer group</taxon>
        <taxon>Sinorhizobium</taxon>
    </lineage>
</organism>
<dbReference type="CDD" id="cd00737">
    <property type="entry name" value="lyz_endolysin_autolysin"/>
    <property type="match status" value="1"/>
</dbReference>
<name>A0A249PCY0_9HYPH</name>
<dbReference type="EMBL" id="CP023067">
    <property type="protein sequence ID" value="ASY63622.1"/>
    <property type="molecule type" value="Genomic_DNA"/>
</dbReference>
<dbReference type="GO" id="GO:0016998">
    <property type="term" value="P:cell wall macromolecule catabolic process"/>
    <property type="evidence" value="ECO:0007669"/>
    <property type="project" value="InterPro"/>
</dbReference>
<dbReference type="RefSeq" id="WP_034851046.1">
    <property type="nucleotide sequence ID" value="NZ_AJQT01000008.1"/>
</dbReference>
<dbReference type="PANTHER" id="PTHR38107:SF3">
    <property type="entry name" value="LYSOZYME RRRD-RELATED"/>
    <property type="match status" value="1"/>
</dbReference>
<dbReference type="AlphaFoldDB" id="A0A249PCY0"/>
<keyword evidence="5" id="KW-1035">Host cytoplasm</keyword>
<accession>A0A249PCY0</accession>
<evidence type="ECO:0000256" key="4">
    <source>
        <dbReference type="ARBA" id="ARBA00022801"/>
    </source>
</evidence>
<dbReference type="InterPro" id="IPR023346">
    <property type="entry name" value="Lysozyme-like_dom_sf"/>
</dbReference>
<evidence type="ECO:0000313" key="9">
    <source>
        <dbReference type="Proteomes" id="UP000217211"/>
    </source>
</evidence>
<dbReference type="HAMAP" id="MF_04110">
    <property type="entry name" value="ENDOLYSIN_T4"/>
    <property type="match status" value="1"/>
</dbReference>
<evidence type="ECO:0000256" key="3">
    <source>
        <dbReference type="ARBA" id="ARBA00022638"/>
    </source>
</evidence>
<dbReference type="InterPro" id="IPR051018">
    <property type="entry name" value="Bacteriophage_GH24"/>
</dbReference>
<keyword evidence="4 7" id="KW-0378">Hydrolase</keyword>
<gene>
    <name evidence="8" type="ORF">SJ05684_c21810</name>
</gene>
<dbReference type="GO" id="GO:0042742">
    <property type="term" value="P:defense response to bacterium"/>
    <property type="evidence" value="ECO:0007669"/>
    <property type="project" value="UniProtKB-KW"/>
</dbReference>
<dbReference type="Gene3D" id="1.10.530.40">
    <property type="match status" value="1"/>
</dbReference>
<reference evidence="8 9" key="1">
    <citation type="submission" date="2017-08" db="EMBL/GenBank/DDBJ databases">
        <title>Multipartite genome sequences of Sinorhizobium species nodulating soybeans.</title>
        <authorList>
            <person name="Tian C.F."/>
        </authorList>
    </citation>
    <scope>NUCLEOTIDE SEQUENCE [LARGE SCALE GENOMIC DNA]</scope>
    <source>
        <strain evidence="8 9">CCBAU 05684</strain>
    </source>
</reference>
<dbReference type="GO" id="GO:0009253">
    <property type="term" value="P:peptidoglycan catabolic process"/>
    <property type="evidence" value="ECO:0007669"/>
    <property type="project" value="InterPro"/>
</dbReference>
<dbReference type="InterPro" id="IPR033907">
    <property type="entry name" value="Endolysin_autolysin"/>
</dbReference>
<evidence type="ECO:0000256" key="5">
    <source>
        <dbReference type="ARBA" id="ARBA00023200"/>
    </source>
</evidence>
<keyword evidence="9" id="KW-1185">Reference proteome</keyword>
<protein>
    <recommendedName>
        <fullName evidence="7">Lysozyme</fullName>
        <ecNumber evidence="7">3.2.1.17</ecNumber>
    </recommendedName>
</protein>
<dbReference type="OrthoDB" id="5327667at2"/>
<evidence type="ECO:0000256" key="1">
    <source>
        <dbReference type="ARBA" id="ARBA00000632"/>
    </source>
</evidence>
<keyword evidence="3 7" id="KW-0081">Bacteriolytic enzyme</keyword>
<comment type="catalytic activity">
    <reaction evidence="1 7">
        <text>Hydrolysis of (1-&gt;4)-beta-linkages between N-acetylmuramic acid and N-acetyl-D-glucosamine residues in a peptidoglycan and between N-acetyl-D-glucosamine residues in chitodextrins.</text>
        <dbReference type="EC" id="3.2.1.17"/>
    </reaction>
</comment>
<dbReference type="SUPFAM" id="SSF53955">
    <property type="entry name" value="Lysozyme-like"/>
    <property type="match status" value="1"/>
</dbReference>
<evidence type="ECO:0000256" key="6">
    <source>
        <dbReference type="ARBA" id="ARBA00023295"/>
    </source>
</evidence>
<dbReference type="PANTHER" id="PTHR38107">
    <property type="match status" value="1"/>
</dbReference>
<dbReference type="Pfam" id="PF00959">
    <property type="entry name" value="Phage_lysozyme"/>
    <property type="match status" value="1"/>
</dbReference>
<dbReference type="InterPro" id="IPR002196">
    <property type="entry name" value="Glyco_hydro_24"/>
</dbReference>
<dbReference type="GO" id="GO:0031640">
    <property type="term" value="P:killing of cells of another organism"/>
    <property type="evidence" value="ECO:0007669"/>
    <property type="project" value="UniProtKB-KW"/>
</dbReference>
<keyword evidence="2 7" id="KW-0929">Antimicrobial</keyword>
<evidence type="ECO:0000313" key="8">
    <source>
        <dbReference type="EMBL" id="ASY63622.1"/>
    </source>
</evidence>